<feature type="transmembrane region" description="Helical" evidence="1">
    <location>
        <begin position="60"/>
        <end position="82"/>
    </location>
</feature>
<gene>
    <name evidence="2" type="ORF">VLK81_09260</name>
</gene>
<evidence type="ECO:0000313" key="2">
    <source>
        <dbReference type="EMBL" id="MEB3430170.1"/>
    </source>
</evidence>
<dbReference type="Proteomes" id="UP001357733">
    <property type="component" value="Unassembled WGS sequence"/>
</dbReference>
<dbReference type="RefSeq" id="WP_324620359.1">
    <property type="nucleotide sequence ID" value="NZ_JAYKOT010000003.1"/>
</dbReference>
<evidence type="ECO:0000256" key="1">
    <source>
        <dbReference type="SAM" id="Phobius"/>
    </source>
</evidence>
<dbReference type="InterPro" id="IPR005642">
    <property type="entry name" value="LysO"/>
</dbReference>
<keyword evidence="3" id="KW-1185">Reference proteome</keyword>
<comment type="caution">
    <text evidence="2">The sequence shown here is derived from an EMBL/GenBank/DDBJ whole genome shotgun (WGS) entry which is preliminary data.</text>
</comment>
<dbReference type="GO" id="GO:0015661">
    <property type="term" value="F:L-lysine efflux transmembrane transporter activity"/>
    <property type="evidence" value="ECO:0007669"/>
    <property type="project" value="InterPro"/>
</dbReference>
<feature type="transmembrane region" description="Helical" evidence="1">
    <location>
        <begin position="27"/>
        <end position="48"/>
    </location>
</feature>
<sequence>MIKYLLFCLAGGYIGHKFKFSEAKVSFLQKLQTVAVLLILFFMGINLGSNEKLLSNLDMLGFRSLIFAISGIIFSIVPVIIFEKLFMKDKNDD</sequence>
<name>A0AAW9MZY9_9FIRM</name>
<dbReference type="Pfam" id="PF03956">
    <property type="entry name" value="Lys_export"/>
    <property type="match status" value="1"/>
</dbReference>
<organism evidence="2 3">
    <name type="scientific">Citroniella saccharovorans</name>
    <dbReference type="NCBI Taxonomy" id="2053367"/>
    <lineage>
        <taxon>Bacteria</taxon>
        <taxon>Bacillati</taxon>
        <taxon>Bacillota</taxon>
        <taxon>Tissierellia</taxon>
        <taxon>Tissierellales</taxon>
        <taxon>Peptoniphilaceae</taxon>
        <taxon>Citroniella</taxon>
    </lineage>
</organism>
<reference evidence="2 3" key="1">
    <citation type="submission" date="2024-01" db="EMBL/GenBank/DDBJ databases">
        <title>Complete genome sequence of Citroniella saccharovorans strain M6.X9, isolated from human fecal sample.</title>
        <authorList>
            <person name="Cheng G."/>
            <person name="Westerholm M."/>
            <person name="Schnurer A."/>
        </authorList>
    </citation>
    <scope>NUCLEOTIDE SEQUENCE [LARGE SCALE GENOMIC DNA]</scope>
    <source>
        <strain evidence="2 3">DSM 29873</strain>
    </source>
</reference>
<keyword evidence="1" id="KW-0812">Transmembrane</keyword>
<protein>
    <submittedName>
        <fullName evidence="2">LysO family transporter</fullName>
    </submittedName>
</protein>
<accession>A0AAW9MZY9</accession>
<dbReference type="AlphaFoldDB" id="A0AAW9MZY9"/>
<keyword evidence="1" id="KW-1133">Transmembrane helix</keyword>
<evidence type="ECO:0000313" key="3">
    <source>
        <dbReference type="Proteomes" id="UP001357733"/>
    </source>
</evidence>
<proteinExistence type="predicted"/>
<keyword evidence="1" id="KW-0472">Membrane</keyword>
<dbReference type="EMBL" id="JAYKOT010000003">
    <property type="protein sequence ID" value="MEB3430170.1"/>
    <property type="molecule type" value="Genomic_DNA"/>
</dbReference>